<dbReference type="GO" id="GO:0043565">
    <property type="term" value="F:sequence-specific DNA binding"/>
    <property type="evidence" value="ECO:0007669"/>
    <property type="project" value="InterPro"/>
</dbReference>
<keyword evidence="8" id="KW-1185">Reference proteome</keyword>
<feature type="domain" description="HTH araC/xylS-type" evidence="5">
    <location>
        <begin position="190"/>
        <end position="288"/>
    </location>
</feature>
<evidence type="ECO:0000313" key="6">
    <source>
        <dbReference type="EMBL" id="GAN45978.1"/>
    </source>
</evidence>
<evidence type="ECO:0000256" key="2">
    <source>
        <dbReference type="ARBA" id="ARBA00023125"/>
    </source>
</evidence>
<dbReference type="PANTHER" id="PTHR46796:SF7">
    <property type="entry name" value="ARAC FAMILY TRANSCRIPTIONAL REGULATOR"/>
    <property type="match status" value="1"/>
</dbReference>
<evidence type="ECO:0000256" key="4">
    <source>
        <dbReference type="SAM" id="MobiDB-lite"/>
    </source>
</evidence>
<dbReference type="AlphaFoldDB" id="A0A0K8QS40"/>
<evidence type="ECO:0000256" key="3">
    <source>
        <dbReference type="ARBA" id="ARBA00023163"/>
    </source>
</evidence>
<keyword evidence="1" id="KW-0805">Transcription regulation</keyword>
<dbReference type="InterPro" id="IPR018062">
    <property type="entry name" value="HTH_AraC-typ_CS"/>
</dbReference>
<evidence type="ECO:0000313" key="8">
    <source>
        <dbReference type="Proteomes" id="UP000253740"/>
    </source>
</evidence>
<dbReference type="HOGENOM" id="CLU_899584_0_0_6"/>
<accession>A0A0K8QS40</accession>
<name>A0A0K8QS40_9GAMM</name>
<feature type="region of interest" description="Disordered" evidence="4">
    <location>
        <begin position="283"/>
        <end position="310"/>
    </location>
</feature>
<proteinExistence type="predicted"/>
<evidence type="ECO:0000256" key="1">
    <source>
        <dbReference type="ARBA" id="ARBA00023015"/>
    </source>
</evidence>
<dbReference type="GO" id="GO:0003700">
    <property type="term" value="F:DNA-binding transcription factor activity"/>
    <property type="evidence" value="ECO:0007669"/>
    <property type="project" value="InterPro"/>
</dbReference>
<dbReference type="EMBL" id="DF970248">
    <property type="protein sequence ID" value="GAP67212.1"/>
    <property type="molecule type" value="Genomic_DNA"/>
</dbReference>
<dbReference type="InterPro" id="IPR018060">
    <property type="entry name" value="HTH_AraC"/>
</dbReference>
<reference evidence="6" key="1">
    <citation type="submission" date="2015-03" db="EMBL/GenBank/DDBJ databases">
        <title>Draft genome sequence of Mizugakiibacter sediminis skMP5.</title>
        <authorList>
            <person name="Watanabe T."/>
            <person name="Kojima H."/>
            <person name="Fukui M."/>
        </authorList>
    </citation>
    <scope>NUCLEOTIDE SEQUENCE</scope>
    <source>
        <strain evidence="6">SkMP5</strain>
    </source>
</reference>
<keyword evidence="3" id="KW-0804">Transcription</keyword>
<dbReference type="PANTHER" id="PTHR46796">
    <property type="entry name" value="HTH-TYPE TRANSCRIPTIONAL ACTIVATOR RHAS-RELATED"/>
    <property type="match status" value="1"/>
</dbReference>
<dbReference type="SUPFAM" id="SSF46689">
    <property type="entry name" value="Homeodomain-like"/>
    <property type="match status" value="2"/>
</dbReference>
<feature type="compositionally biased region" description="Polar residues" evidence="4">
    <location>
        <begin position="283"/>
        <end position="293"/>
    </location>
</feature>
<dbReference type="EMBL" id="DF952460">
    <property type="protein sequence ID" value="GAN45978.1"/>
    <property type="molecule type" value="Genomic_DNA"/>
</dbReference>
<dbReference type="STRING" id="1475481.GCA_000953855_02576"/>
<organism evidence="7">
    <name type="scientific">Mizugakiibacter sediminis</name>
    <dbReference type="NCBI Taxonomy" id="1475481"/>
    <lineage>
        <taxon>Bacteria</taxon>
        <taxon>Pseudomonadati</taxon>
        <taxon>Pseudomonadota</taxon>
        <taxon>Gammaproteobacteria</taxon>
        <taxon>Lysobacterales</taxon>
        <taxon>Rhodanobacteraceae</taxon>
        <taxon>Mizugakiibacter</taxon>
    </lineage>
</organism>
<dbReference type="InterPro" id="IPR009057">
    <property type="entry name" value="Homeodomain-like_sf"/>
</dbReference>
<gene>
    <name evidence="6" type="ORF">MBSD_2583</name>
    <name evidence="7" type="ORF">MBSD_n2528</name>
</gene>
<evidence type="ECO:0000259" key="5">
    <source>
        <dbReference type="PROSITE" id="PS01124"/>
    </source>
</evidence>
<dbReference type="SMART" id="SM00342">
    <property type="entry name" value="HTH_ARAC"/>
    <property type="match status" value="1"/>
</dbReference>
<keyword evidence="2" id="KW-0238">DNA-binding</keyword>
<dbReference type="PROSITE" id="PS00041">
    <property type="entry name" value="HTH_ARAC_FAMILY_1"/>
    <property type="match status" value="1"/>
</dbReference>
<protein>
    <submittedName>
        <fullName evidence="7">Transcriptional regulator</fullName>
    </submittedName>
</protein>
<reference evidence="7" key="2">
    <citation type="submission" date="2015-08" db="EMBL/GenBank/DDBJ databases">
        <title>Complete DNA Sequence of Pseudomonas syringae pv. actinidiae, the Causal Agent of Kiwifruit Canker Disease.</title>
        <authorList>
            <person name="Rikkerink E.H.A."/>
            <person name="Fineran P.C."/>
        </authorList>
    </citation>
    <scope>NUCLEOTIDE SEQUENCE</scope>
    <source>
        <strain evidence="7">SkMP5</strain>
    </source>
</reference>
<dbReference type="Proteomes" id="UP000253740">
    <property type="component" value="Unassembled WGS sequence"/>
</dbReference>
<evidence type="ECO:0000313" key="7">
    <source>
        <dbReference type="EMBL" id="GAP67212.1"/>
    </source>
</evidence>
<dbReference type="InterPro" id="IPR050204">
    <property type="entry name" value="AraC_XylS_family_regulators"/>
</dbReference>
<dbReference type="Pfam" id="PF12833">
    <property type="entry name" value="HTH_18"/>
    <property type="match status" value="1"/>
</dbReference>
<sequence length="310" mass="33606">MLARRVEAGALLSLDRDQAGGVPAHGLLALTLGEGAAVALPAKIAGLWCPLGGRVQIATPDGQFQIRAGAICVSDSERPVEVSMGVGGTCVALLASQSAWAQIAVISDRTRDAPPVLFPAVHGVGGDLGQRLLRLAQDAAQEDGKRPWPAWRMLWLSQTLQDLQAEFAPLVARCPGRTAARKRQVFLRLQRVRHHVTTNPRIEFDIPQLARMANYSPWHFIKVFHAVFGEAPYAYLMRCRVEHARRLIEQGALAVGEAARAAGFESRATFSRAFRQRFSTSASELRRASTATYGTEPEASIPEVTKKAAG</sequence>
<dbReference type="PROSITE" id="PS01124">
    <property type="entry name" value="HTH_ARAC_FAMILY_2"/>
    <property type="match status" value="1"/>
</dbReference>
<dbReference type="Gene3D" id="1.10.10.60">
    <property type="entry name" value="Homeodomain-like"/>
    <property type="match status" value="2"/>
</dbReference>